<feature type="transmembrane region" description="Helical" evidence="6">
    <location>
        <begin position="59"/>
        <end position="78"/>
    </location>
</feature>
<dbReference type="RefSeq" id="WP_119742175.1">
    <property type="nucleotide sequence ID" value="NZ_QYUN01000002.1"/>
</dbReference>
<dbReference type="EMBL" id="QYUN01000002">
    <property type="protein sequence ID" value="RJG07096.1"/>
    <property type="molecule type" value="Genomic_DNA"/>
</dbReference>
<evidence type="ECO:0000256" key="4">
    <source>
        <dbReference type="ARBA" id="ARBA00022989"/>
    </source>
</evidence>
<evidence type="ECO:0000256" key="2">
    <source>
        <dbReference type="ARBA" id="ARBA00022475"/>
    </source>
</evidence>
<feature type="transmembrane region" description="Helical" evidence="6">
    <location>
        <begin position="209"/>
        <end position="229"/>
    </location>
</feature>
<evidence type="ECO:0000256" key="5">
    <source>
        <dbReference type="ARBA" id="ARBA00023136"/>
    </source>
</evidence>
<feature type="transmembrane region" description="Helical" evidence="6">
    <location>
        <begin position="269"/>
        <end position="289"/>
    </location>
</feature>
<evidence type="ECO:0000256" key="1">
    <source>
        <dbReference type="ARBA" id="ARBA00004651"/>
    </source>
</evidence>
<evidence type="ECO:0000256" key="3">
    <source>
        <dbReference type="ARBA" id="ARBA00022692"/>
    </source>
</evidence>
<dbReference type="Pfam" id="PF02653">
    <property type="entry name" value="BPD_transp_2"/>
    <property type="match status" value="1"/>
</dbReference>
<keyword evidence="3 6" id="KW-0812">Transmembrane</keyword>
<keyword evidence="4 6" id="KW-1133">Transmembrane helix</keyword>
<dbReference type="PANTHER" id="PTHR32196:SF69">
    <property type="entry name" value="BRANCHED-CHAIN AMINO ACID TRANSPORT SYSTEM, PERMEASE PROTEIN"/>
    <property type="match status" value="1"/>
</dbReference>
<feature type="transmembrane region" description="Helical" evidence="6">
    <location>
        <begin position="236"/>
        <end position="257"/>
    </location>
</feature>
<dbReference type="AlphaFoldDB" id="A0A418X3U4"/>
<dbReference type="OrthoDB" id="9778389at2"/>
<keyword evidence="2" id="KW-1003">Cell membrane</keyword>
<organism evidence="7 8">
    <name type="scientific">Noviherbaspirillum cavernae</name>
    <dbReference type="NCBI Taxonomy" id="2320862"/>
    <lineage>
        <taxon>Bacteria</taxon>
        <taxon>Pseudomonadati</taxon>
        <taxon>Pseudomonadota</taxon>
        <taxon>Betaproteobacteria</taxon>
        <taxon>Burkholderiales</taxon>
        <taxon>Oxalobacteraceae</taxon>
        <taxon>Noviherbaspirillum</taxon>
    </lineage>
</organism>
<feature type="transmembrane region" description="Helical" evidence="6">
    <location>
        <begin position="183"/>
        <end position="203"/>
    </location>
</feature>
<name>A0A418X3U4_9BURK</name>
<sequence length="303" mass="31502">MNMYSFLGALESGLLFGLVALGTLLTFRILNFPDITVEGSFPLGAAVAATLISHDINPFVATGCAALAGAAAGSITIYMNVRLRILHILAGILVSVALYSVNLRVMGRPNTPLLGQDTVFSFLSHLPLPSEWAVPVALLVGMTVLVLLLNRFLQSEVGLAMRATGANERMAAANGVNTDRMKWLGLALGNALVAVGGALFAQTQGAADVNMGVGVIVIGFAAVIGGAALMPQRTMLLALISAVIGAVVYKLIVSLALSFDGFGITPSDLNIVTALLVAFALVAPDTKLFKRGRSRTALKKVQS</sequence>
<dbReference type="GO" id="GO:0005886">
    <property type="term" value="C:plasma membrane"/>
    <property type="evidence" value="ECO:0007669"/>
    <property type="project" value="UniProtKB-SubCell"/>
</dbReference>
<evidence type="ECO:0000313" key="7">
    <source>
        <dbReference type="EMBL" id="RJG07096.1"/>
    </source>
</evidence>
<accession>A0A418X3U4</accession>
<comment type="caution">
    <text evidence="7">The sequence shown here is derived from an EMBL/GenBank/DDBJ whole genome shotgun (WGS) entry which is preliminary data.</text>
</comment>
<feature type="transmembrane region" description="Helical" evidence="6">
    <location>
        <begin position="12"/>
        <end position="30"/>
    </location>
</feature>
<dbReference type="PANTHER" id="PTHR32196">
    <property type="entry name" value="ABC TRANSPORTER PERMEASE PROTEIN YPHD-RELATED-RELATED"/>
    <property type="match status" value="1"/>
</dbReference>
<dbReference type="GO" id="GO:0022857">
    <property type="term" value="F:transmembrane transporter activity"/>
    <property type="evidence" value="ECO:0007669"/>
    <property type="project" value="InterPro"/>
</dbReference>
<keyword evidence="8" id="KW-1185">Reference proteome</keyword>
<gene>
    <name evidence="7" type="ORF">D3870_14780</name>
</gene>
<dbReference type="InterPro" id="IPR001851">
    <property type="entry name" value="ABC_transp_permease"/>
</dbReference>
<dbReference type="CDD" id="cd06574">
    <property type="entry name" value="TM_PBP1_branched-chain-AA_like"/>
    <property type="match status" value="1"/>
</dbReference>
<comment type="subcellular location">
    <subcellularLocation>
        <location evidence="1">Cell membrane</location>
        <topology evidence="1">Multi-pass membrane protein</topology>
    </subcellularLocation>
</comment>
<evidence type="ECO:0000313" key="8">
    <source>
        <dbReference type="Proteomes" id="UP000285190"/>
    </source>
</evidence>
<evidence type="ECO:0000256" key="6">
    <source>
        <dbReference type="SAM" id="Phobius"/>
    </source>
</evidence>
<keyword evidence="5 6" id="KW-0472">Membrane</keyword>
<protein>
    <submittedName>
        <fullName evidence="7">ABC transporter permease</fullName>
    </submittedName>
</protein>
<proteinExistence type="predicted"/>
<feature type="transmembrane region" description="Helical" evidence="6">
    <location>
        <begin position="85"/>
        <end position="105"/>
    </location>
</feature>
<reference evidence="7 8" key="1">
    <citation type="submission" date="2018-09" db="EMBL/GenBank/DDBJ databases">
        <authorList>
            <person name="Zhu H."/>
        </authorList>
    </citation>
    <scope>NUCLEOTIDE SEQUENCE [LARGE SCALE GENOMIC DNA]</scope>
    <source>
        <strain evidence="7 8">K2R10-39</strain>
    </source>
</reference>
<feature type="transmembrane region" description="Helical" evidence="6">
    <location>
        <begin position="132"/>
        <end position="153"/>
    </location>
</feature>
<dbReference type="Proteomes" id="UP000285190">
    <property type="component" value="Unassembled WGS sequence"/>
</dbReference>